<keyword evidence="5" id="KW-1185">Reference proteome</keyword>
<reference evidence="4 5" key="1">
    <citation type="submission" date="2016-03" db="EMBL/GenBank/DDBJ databases">
        <title>Complete genome sequence of Pedobacter cryoconitis PAMC 27485.</title>
        <authorList>
            <person name="Lee J."/>
            <person name="Kim O.-S."/>
        </authorList>
    </citation>
    <scope>NUCLEOTIDE SEQUENCE [LARGE SCALE GENOMIC DNA]</scope>
    <source>
        <strain evidence="4 5">PAMC 27485</strain>
    </source>
</reference>
<dbReference type="KEGG" id="pcm:AY601_3058"/>
<evidence type="ECO:0000313" key="4">
    <source>
        <dbReference type="EMBL" id="AMP99931.1"/>
    </source>
</evidence>
<dbReference type="PANTHER" id="PTHR43022:SF1">
    <property type="entry name" value="PROTEIN SMF"/>
    <property type="match status" value="1"/>
</dbReference>
<dbReference type="SUPFAM" id="SSF47781">
    <property type="entry name" value="RuvA domain 2-like"/>
    <property type="match status" value="1"/>
</dbReference>
<dbReference type="AlphaFoldDB" id="A0A127VFB8"/>
<dbReference type="InterPro" id="IPR041614">
    <property type="entry name" value="DprA_WH"/>
</dbReference>
<dbReference type="InterPro" id="IPR057666">
    <property type="entry name" value="DrpA_SLOG"/>
</dbReference>
<evidence type="ECO:0000313" key="5">
    <source>
        <dbReference type="Proteomes" id="UP000071561"/>
    </source>
</evidence>
<dbReference type="Proteomes" id="UP000071561">
    <property type="component" value="Chromosome"/>
</dbReference>
<dbReference type="PATRIC" id="fig|188932.3.peg.3188"/>
<accession>A0A127VFB8</accession>
<feature type="domain" description="DprA winged helix" evidence="3">
    <location>
        <begin position="303"/>
        <end position="358"/>
    </location>
</feature>
<dbReference type="RefSeq" id="WP_068402525.1">
    <property type="nucleotide sequence ID" value="NZ_CP014504.1"/>
</dbReference>
<protein>
    <submittedName>
        <fullName evidence="4">DNA protecting protein DprA</fullName>
    </submittedName>
</protein>
<dbReference type="InterPro" id="IPR036388">
    <property type="entry name" value="WH-like_DNA-bd_sf"/>
</dbReference>
<gene>
    <name evidence="4" type="ORF">AY601_3058</name>
</gene>
<dbReference type="Pfam" id="PF14520">
    <property type="entry name" value="HHH_5"/>
    <property type="match status" value="1"/>
</dbReference>
<evidence type="ECO:0000259" key="2">
    <source>
        <dbReference type="Pfam" id="PF02481"/>
    </source>
</evidence>
<dbReference type="OrthoDB" id="9785707at2"/>
<evidence type="ECO:0000259" key="3">
    <source>
        <dbReference type="Pfam" id="PF17782"/>
    </source>
</evidence>
<dbReference type="Pfam" id="PF17782">
    <property type="entry name" value="WHD_DprA"/>
    <property type="match status" value="1"/>
</dbReference>
<name>A0A127VFB8_9SPHI</name>
<dbReference type="Gene3D" id="3.40.50.450">
    <property type="match status" value="1"/>
</dbReference>
<organism evidence="4 5">
    <name type="scientific">Pedobacter cryoconitis</name>
    <dbReference type="NCBI Taxonomy" id="188932"/>
    <lineage>
        <taxon>Bacteria</taxon>
        <taxon>Pseudomonadati</taxon>
        <taxon>Bacteroidota</taxon>
        <taxon>Sphingobacteriia</taxon>
        <taxon>Sphingobacteriales</taxon>
        <taxon>Sphingobacteriaceae</taxon>
        <taxon>Pedobacter</taxon>
    </lineage>
</organism>
<dbReference type="GO" id="GO:0009294">
    <property type="term" value="P:DNA-mediated transformation"/>
    <property type="evidence" value="ECO:0007669"/>
    <property type="project" value="InterPro"/>
</dbReference>
<dbReference type="EMBL" id="CP014504">
    <property type="protein sequence ID" value="AMP99931.1"/>
    <property type="molecule type" value="Genomic_DNA"/>
</dbReference>
<dbReference type="PANTHER" id="PTHR43022">
    <property type="entry name" value="PROTEIN SMF"/>
    <property type="match status" value="1"/>
</dbReference>
<proteinExistence type="inferred from homology"/>
<dbReference type="InterPro" id="IPR010994">
    <property type="entry name" value="RuvA_2-like"/>
</dbReference>
<dbReference type="InterPro" id="IPR003488">
    <property type="entry name" value="DprA"/>
</dbReference>
<dbReference type="SUPFAM" id="SSF102405">
    <property type="entry name" value="MCP/YpsA-like"/>
    <property type="match status" value="1"/>
</dbReference>
<dbReference type="Pfam" id="PF02481">
    <property type="entry name" value="DNA_processg_A"/>
    <property type="match status" value="1"/>
</dbReference>
<comment type="similarity">
    <text evidence="1">Belongs to the DprA/Smf family.</text>
</comment>
<sequence>MSLIYQIALTLIKNVGAVTAKHLLSHFGTAEAIFAASKAQLAEVEGLSISKVTAILQTNALQLAAGQLDLLQQNQVKVLFYTDENYPQRLKECTDAPVLLYYKGTANLNHQRIVSIVGSRNATPYGKMLCQQLVALLQHYDVLVVSGLAYGIDVAAHQQSLAYGIPTVGVLGHGLDRIYPAAHHQIAKTMLEQGGLLSEYPFNTPAEKGNFPKRNRIVAGLADVVVVIEAAIKGGALITAGIANSYHREVYAFPGRTTDEYSQGCNFLIKTNRAGMINEARDLVYYMGWEATETVSLVRQENLPPGLSGIEHVLINLLKTAPHSIDDLGLKADIQQGKLALHLLNLEMKGVLISLPGKIYQLI</sequence>
<feature type="domain" description="Smf/DprA SLOG" evidence="2">
    <location>
        <begin position="77"/>
        <end position="285"/>
    </location>
</feature>
<evidence type="ECO:0000256" key="1">
    <source>
        <dbReference type="ARBA" id="ARBA00006525"/>
    </source>
</evidence>
<dbReference type="Gene3D" id="1.10.10.10">
    <property type="entry name" value="Winged helix-like DNA-binding domain superfamily/Winged helix DNA-binding domain"/>
    <property type="match status" value="1"/>
</dbReference>
<dbReference type="NCBIfam" id="TIGR00732">
    <property type="entry name" value="dprA"/>
    <property type="match status" value="1"/>
</dbReference>